<dbReference type="AlphaFoldDB" id="A0A0G0V055"/>
<dbReference type="Gene3D" id="3.40.50.620">
    <property type="entry name" value="HUPs"/>
    <property type="match status" value="2"/>
</dbReference>
<keyword evidence="2" id="KW-0436">Ligase</keyword>
<dbReference type="NCBIfam" id="TIGR00422">
    <property type="entry name" value="valS"/>
    <property type="match status" value="1"/>
</dbReference>
<name>A0A0G0V055_9BACT</name>
<evidence type="ECO:0000256" key="5">
    <source>
        <dbReference type="ARBA" id="ARBA00022917"/>
    </source>
</evidence>
<comment type="caution">
    <text evidence="11">The sequence shown here is derived from an EMBL/GenBank/DDBJ whole genome shotgun (WGS) entry which is preliminary data.</text>
</comment>
<dbReference type="Gene3D" id="3.90.740.10">
    <property type="entry name" value="Valyl/Leucyl/Isoleucyl-tRNA synthetase, editing domain"/>
    <property type="match status" value="1"/>
</dbReference>
<evidence type="ECO:0000256" key="1">
    <source>
        <dbReference type="ARBA" id="ARBA00013169"/>
    </source>
</evidence>
<dbReference type="EC" id="6.1.1.9" evidence="1 8"/>
<dbReference type="Pfam" id="PF00133">
    <property type="entry name" value="tRNA-synt_1"/>
    <property type="match status" value="1"/>
</dbReference>
<evidence type="ECO:0000313" key="11">
    <source>
        <dbReference type="EMBL" id="KKR94319.1"/>
    </source>
</evidence>
<evidence type="ECO:0000256" key="2">
    <source>
        <dbReference type="ARBA" id="ARBA00022598"/>
    </source>
</evidence>
<dbReference type="PATRIC" id="fig|1618474.3.peg.359"/>
<feature type="domain" description="Aminoacyl-tRNA synthetase class Ia" evidence="9">
    <location>
        <begin position="14"/>
        <end position="608"/>
    </location>
</feature>
<dbReference type="InterPro" id="IPR013155">
    <property type="entry name" value="M/V/L/I-tRNA-synth_anticd-bd"/>
</dbReference>
<dbReference type="InterPro" id="IPR014729">
    <property type="entry name" value="Rossmann-like_a/b/a_fold"/>
</dbReference>
<dbReference type="Proteomes" id="UP000034961">
    <property type="component" value="Unassembled WGS sequence"/>
</dbReference>
<dbReference type="EMBL" id="LCAN01000008">
    <property type="protein sequence ID" value="KKR94319.1"/>
    <property type="molecule type" value="Genomic_DNA"/>
</dbReference>
<protein>
    <recommendedName>
        <fullName evidence="1 8">Valine--tRNA ligase</fullName>
        <ecNumber evidence="1 8">6.1.1.9</ecNumber>
    </recommendedName>
</protein>
<reference evidence="11 12" key="1">
    <citation type="journal article" date="2015" name="Nature">
        <title>rRNA introns, odd ribosomes, and small enigmatic genomes across a large radiation of phyla.</title>
        <authorList>
            <person name="Brown C.T."/>
            <person name="Hug L.A."/>
            <person name="Thomas B.C."/>
            <person name="Sharon I."/>
            <person name="Castelle C.J."/>
            <person name="Singh A."/>
            <person name="Wilkins M.J."/>
            <person name="Williams K.H."/>
            <person name="Banfield J.F."/>
        </authorList>
    </citation>
    <scope>NUCLEOTIDE SEQUENCE [LARGE SCALE GENOMIC DNA]</scope>
</reference>
<evidence type="ECO:0000256" key="4">
    <source>
        <dbReference type="ARBA" id="ARBA00022840"/>
    </source>
</evidence>
<sequence>MDSRYNPTEIEHGIYQLWEKSGYFNPDNLPHIKSSSKPFTIVLPPPNASGKMHTGNVLMIAIEDLLIRWKRMQGYAALWIPGTDHAGFESQITFERQLKKEGKSRFDFDRKTLYNKIWEFVHKNKKDIEEQIKSMGASVDWTRYTFTLDENVIKTVHSTFKKMHDDGLIYRDDYLVNYCPKCGTTFADLEVKYVERTDPLYYMQYGPFTLATVRPETKFGDTAVAVHPNDKRYKKYVGKEIEVEGLSEKMKLTVIADSYVDPKFGTGVVKVTPAHDKNDYEAGKRHNLEIKRVIDLNGRLNNLAGKYAGLTVFSARKQVAEDLEKKGLLVKVDKNYTHTVATCYKGGHDVEPMIVPNWFVRVDDMKKSFKKPAYDAVKKGTVKIYPKWREKTYLRWIEEMHDWPISRQIVWGIRIPVWYDVDKNPDLMVTFLPNHPNLPNQPNTTVTGKISDLIKNYSLPEIESGLQNLFAPANAEYVVSPEKPKGNYLPETDTFDTWFSSGQWPLVTLGFPDSKDFNRFYPTDVLETGWEIIRLWVSRMIMFGMYITKNPPFHSVYLHGIVRATDGRKMSKSLGNVINPEEYQKEYGTDALRMGLISGTANGKDFNFPRDKVIAYRNFSNKLWNIARFILMQTEQNNVIAGLVPAEKTATTRPHRQAIALAGAARVAATKEDKAILKKLDSLTRKVTQNLEKYRFAQAADDIYHFVWDDFASDYLEKSKEHLNRSGDIHHARNASQAMQSGGAQNKDAINRITTLLHVFLTSLKLLHPFMPFVTEAIWQQFPSGLKHNDLPLLIVQWPKVGN</sequence>
<keyword evidence="3" id="KW-0547">Nucleotide-binding</keyword>
<dbReference type="PRINTS" id="PR00986">
    <property type="entry name" value="TRNASYNTHVAL"/>
</dbReference>
<dbReference type="InterPro" id="IPR002303">
    <property type="entry name" value="Valyl-tRNA_ligase"/>
</dbReference>
<dbReference type="InterPro" id="IPR002300">
    <property type="entry name" value="aa-tRNA-synth_Ia"/>
</dbReference>
<dbReference type="NCBIfam" id="NF004349">
    <property type="entry name" value="PRK05729.1"/>
    <property type="match status" value="1"/>
</dbReference>
<evidence type="ECO:0000313" key="12">
    <source>
        <dbReference type="Proteomes" id="UP000034961"/>
    </source>
</evidence>
<dbReference type="SUPFAM" id="SSF47323">
    <property type="entry name" value="Anticodon-binding domain of a subclass of class I aminoacyl-tRNA synthetases"/>
    <property type="match status" value="1"/>
</dbReference>
<keyword evidence="4" id="KW-0067">ATP-binding</keyword>
<evidence type="ECO:0000259" key="10">
    <source>
        <dbReference type="Pfam" id="PF08264"/>
    </source>
</evidence>
<evidence type="ECO:0000259" key="9">
    <source>
        <dbReference type="Pfam" id="PF00133"/>
    </source>
</evidence>
<dbReference type="Pfam" id="PF08264">
    <property type="entry name" value="Anticodon_1"/>
    <property type="match status" value="1"/>
</dbReference>
<dbReference type="Gene3D" id="1.10.730.10">
    <property type="entry name" value="Isoleucyl-tRNA Synthetase, Domain 1"/>
    <property type="match status" value="1"/>
</dbReference>
<dbReference type="InterPro" id="IPR009080">
    <property type="entry name" value="tRNAsynth_Ia_anticodon-bd"/>
</dbReference>
<dbReference type="SUPFAM" id="SSF50677">
    <property type="entry name" value="ValRS/IleRS/LeuRS editing domain"/>
    <property type="match status" value="1"/>
</dbReference>
<dbReference type="GO" id="GO:0006438">
    <property type="term" value="P:valyl-tRNA aminoacylation"/>
    <property type="evidence" value="ECO:0007669"/>
    <property type="project" value="UniProtKB-UniRule"/>
</dbReference>
<dbReference type="CDD" id="cd07962">
    <property type="entry name" value="Anticodon_Ia_Val"/>
    <property type="match status" value="1"/>
</dbReference>
<gene>
    <name evidence="11" type="ORF">UU41_C0008G0003</name>
</gene>
<dbReference type="SUPFAM" id="SSF52374">
    <property type="entry name" value="Nucleotidylyl transferase"/>
    <property type="match status" value="1"/>
</dbReference>
<dbReference type="PANTHER" id="PTHR11946">
    <property type="entry name" value="VALYL-TRNA SYNTHETASES"/>
    <property type="match status" value="1"/>
</dbReference>
<dbReference type="InterPro" id="IPR033705">
    <property type="entry name" value="Anticodon_Ia_Val"/>
</dbReference>
<feature type="domain" description="Methionyl/Valyl/Leucyl/Isoleucyl-tRNA synthetase anticodon-binding" evidence="10">
    <location>
        <begin position="673"/>
        <end position="799"/>
    </location>
</feature>
<evidence type="ECO:0000256" key="7">
    <source>
        <dbReference type="ARBA" id="ARBA00047552"/>
    </source>
</evidence>
<proteinExistence type="predicted"/>
<dbReference type="GO" id="GO:0005829">
    <property type="term" value="C:cytosol"/>
    <property type="evidence" value="ECO:0007669"/>
    <property type="project" value="TreeGrafter"/>
</dbReference>
<keyword evidence="6" id="KW-0030">Aminoacyl-tRNA synthetase</keyword>
<evidence type="ECO:0000256" key="6">
    <source>
        <dbReference type="ARBA" id="ARBA00023146"/>
    </source>
</evidence>
<accession>A0A0G0V055</accession>
<evidence type="ECO:0000256" key="3">
    <source>
        <dbReference type="ARBA" id="ARBA00022741"/>
    </source>
</evidence>
<dbReference type="GO" id="GO:0004832">
    <property type="term" value="F:valine-tRNA ligase activity"/>
    <property type="evidence" value="ECO:0007669"/>
    <property type="project" value="UniProtKB-UniRule"/>
</dbReference>
<keyword evidence="5" id="KW-0648">Protein biosynthesis</keyword>
<dbReference type="InterPro" id="IPR009008">
    <property type="entry name" value="Val/Leu/Ile-tRNA-synth_edit"/>
</dbReference>
<organism evidence="11 12">
    <name type="scientific">Candidatus Roizmanbacteria bacterium GW2011_GWA1_41_13</name>
    <dbReference type="NCBI Taxonomy" id="1618474"/>
    <lineage>
        <taxon>Bacteria</taxon>
        <taxon>Candidatus Roizmaniibacteriota</taxon>
    </lineage>
</organism>
<evidence type="ECO:0000256" key="8">
    <source>
        <dbReference type="NCBIfam" id="TIGR00422"/>
    </source>
</evidence>
<dbReference type="PANTHER" id="PTHR11946:SF93">
    <property type="entry name" value="VALINE--TRNA LIGASE, CHLOROPLASTIC_MITOCHONDRIAL 2"/>
    <property type="match status" value="1"/>
</dbReference>
<dbReference type="GO" id="GO:0002161">
    <property type="term" value="F:aminoacyl-tRNA deacylase activity"/>
    <property type="evidence" value="ECO:0007669"/>
    <property type="project" value="InterPro"/>
</dbReference>
<dbReference type="GO" id="GO:0005524">
    <property type="term" value="F:ATP binding"/>
    <property type="evidence" value="ECO:0007669"/>
    <property type="project" value="UniProtKB-KW"/>
</dbReference>
<comment type="catalytic activity">
    <reaction evidence="7">
        <text>tRNA(Val) + L-valine + ATP = L-valyl-tRNA(Val) + AMP + diphosphate</text>
        <dbReference type="Rhea" id="RHEA:10704"/>
        <dbReference type="Rhea" id="RHEA-COMP:9672"/>
        <dbReference type="Rhea" id="RHEA-COMP:9708"/>
        <dbReference type="ChEBI" id="CHEBI:30616"/>
        <dbReference type="ChEBI" id="CHEBI:33019"/>
        <dbReference type="ChEBI" id="CHEBI:57762"/>
        <dbReference type="ChEBI" id="CHEBI:78442"/>
        <dbReference type="ChEBI" id="CHEBI:78537"/>
        <dbReference type="ChEBI" id="CHEBI:456215"/>
        <dbReference type="EC" id="6.1.1.9"/>
    </reaction>
</comment>